<evidence type="ECO:0000256" key="2">
    <source>
        <dbReference type="SAM" id="MobiDB-lite"/>
    </source>
</evidence>
<sequence length="460" mass="51840">MDRIAQSSFLIIDDSNIIQSATRALLMKLGVPMNNIISTANAKGAVQACSKRKFDIILIDHNLGTGSTGLQLLEYLHFKNLLSRRALVFIVTGNDSQEVFFGYSQHEPDGYLIKPIRSEDIIKRVTAGLQKREYCDILHQAYTNNGLPSVKPLFAKAPDTAALKGGILYVADLLTEQQQYEEAQAMLAGLLQVHDVLQAKVKQTEILVAQKNYQQALEQVNKLIRFNPFNVRLLKLKTTICTFTEQWEEAEESILQHIQLHSGNIEQTLTLAWVHLIHLDLEKAIPQLIKTAQLLPHSMWDTPGRRGMILFADLMALQRKNDSSALKNWRLDGAWSRLCNDPKSRLRGKGPQKALLAIQALLNEDNDKAQHILTLVEDKEVVDFETIYLLCWAYSRLGDKNNFSRYQQLSEKTQAPVSEGLANLQDIALNGLYEANQNQKNTVDSNTEKPKGSIVLDETN</sequence>
<dbReference type="PROSITE" id="PS50110">
    <property type="entry name" value="RESPONSE_REGULATORY"/>
    <property type="match status" value="1"/>
</dbReference>
<feature type="region of interest" description="Disordered" evidence="2">
    <location>
        <begin position="438"/>
        <end position="460"/>
    </location>
</feature>
<dbReference type="Pfam" id="PF00072">
    <property type="entry name" value="Response_reg"/>
    <property type="match status" value="1"/>
</dbReference>
<dbReference type="SUPFAM" id="SSF48452">
    <property type="entry name" value="TPR-like"/>
    <property type="match status" value="1"/>
</dbReference>
<dbReference type="InterPro" id="IPR011990">
    <property type="entry name" value="TPR-like_helical_dom_sf"/>
</dbReference>
<keyword evidence="1" id="KW-0597">Phosphoprotein</keyword>
<dbReference type="AlphaFoldDB" id="A0A2T3NEL8"/>
<dbReference type="InterPro" id="IPR001789">
    <property type="entry name" value="Sig_transdc_resp-reg_receiver"/>
</dbReference>
<evidence type="ECO:0000313" key="5">
    <source>
        <dbReference type="Proteomes" id="UP000241346"/>
    </source>
</evidence>
<dbReference type="Gene3D" id="1.25.40.10">
    <property type="entry name" value="Tetratricopeptide repeat domain"/>
    <property type="match status" value="1"/>
</dbReference>
<dbReference type="InterPro" id="IPR011006">
    <property type="entry name" value="CheY-like_superfamily"/>
</dbReference>
<evidence type="ECO:0000259" key="3">
    <source>
        <dbReference type="PROSITE" id="PS50110"/>
    </source>
</evidence>
<gene>
    <name evidence="4" type="ORF">C9J01_13270</name>
</gene>
<evidence type="ECO:0000256" key="1">
    <source>
        <dbReference type="PROSITE-ProRule" id="PRU00169"/>
    </source>
</evidence>
<organism evidence="4 5">
    <name type="scientific">Photobacterium rosenbergii</name>
    <dbReference type="NCBI Taxonomy" id="294936"/>
    <lineage>
        <taxon>Bacteria</taxon>
        <taxon>Pseudomonadati</taxon>
        <taxon>Pseudomonadota</taxon>
        <taxon>Gammaproteobacteria</taxon>
        <taxon>Vibrionales</taxon>
        <taxon>Vibrionaceae</taxon>
        <taxon>Photobacterium</taxon>
    </lineage>
</organism>
<dbReference type="EMBL" id="PYMB01000004">
    <property type="protein sequence ID" value="PSW12813.1"/>
    <property type="molecule type" value="Genomic_DNA"/>
</dbReference>
<reference evidence="4 5" key="1">
    <citation type="submission" date="2018-03" db="EMBL/GenBank/DDBJ databases">
        <title>Whole genome sequencing of Histamine producing bacteria.</title>
        <authorList>
            <person name="Butler K."/>
        </authorList>
    </citation>
    <scope>NUCLEOTIDE SEQUENCE [LARGE SCALE GENOMIC DNA]</scope>
    <source>
        <strain evidence="4 5">DSM 19138</strain>
    </source>
</reference>
<evidence type="ECO:0000313" key="4">
    <source>
        <dbReference type="EMBL" id="PSW12813.1"/>
    </source>
</evidence>
<dbReference type="RefSeq" id="WP_107298631.1">
    <property type="nucleotide sequence ID" value="NZ_PYMB01000004.1"/>
</dbReference>
<dbReference type="GO" id="GO:0000160">
    <property type="term" value="P:phosphorelay signal transduction system"/>
    <property type="evidence" value="ECO:0007669"/>
    <property type="project" value="InterPro"/>
</dbReference>
<proteinExistence type="predicted"/>
<dbReference type="Proteomes" id="UP000241346">
    <property type="component" value="Unassembled WGS sequence"/>
</dbReference>
<comment type="caution">
    <text evidence="4">The sequence shown here is derived from an EMBL/GenBank/DDBJ whole genome shotgun (WGS) entry which is preliminary data.</text>
</comment>
<protein>
    <submittedName>
        <fullName evidence="4">Response regulator</fullName>
    </submittedName>
</protein>
<dbReference type="InterPro" id="IPR052048">
    <property type="entry name" value="ST_Response_Regulator"/>
</dbReference>
<feature type="domain" description="Response regulatory" evidence="3">
    <location>
        <begin position="8"/>
        <end position="129"/>
    </location>
</feature>
<dbReference type="Gene3D" id="3.40.50.2300">
    <property type="match status" value="1"/>
</dbReference>
<dbReference type="OrthoDB" id="7298659at2"/>
<dbReference type="SMART" id="SM00448">
    <property type="entry name" value="REC"/>
    <property type="match status" value="1"/>
</dbReference>
<dbReference type="SUPFAM" id="SSF52172">
    <property type="entry name" value="CheY-like"/>
    <property type="match status" value="1"/>
</dbReference>
<dbReference type="PANTHER" id="PTHR43228:SF1">
    <property type="entry name" value="TWO-COMPONENT RESPONSE REGULATOR ARR22"/>
    <property type="match status" value="1"/>
</dbReference>
<accession>A0A2T3NEL8</accession>
<name>A0A2T3NEL8_9GAMM</name>
<dbReference type="PANTHER" id="PTHR43228">
    <property type="entry name" value="TWO-COMPONENT RESPONSE REGULATOR"/>
    <property type="match status" value="1"/>
</dbReference>
<feature type="modified residue" description="4-aspartylphosphate" evidence="1">
    <location>
        <position position="60"/>
    </location>
</feature>